<evidence type="ECO:0000256" key="4">
    <source>
        <dbReference type="ARBA" id="ARBA00022989"/>
    </source>
</evidence>
<dbReference type="InterPro" id="IPR050250">
    <property type="entry name" value="Macrolide_Exporter_MacB"/>
</dbReference>
<feature type="transmembrane region" description="Helical" evidence="6">
    <location>
        <begin position="710"/>
        <end position="739"/>
    </location>
</feature>
<evidence type="ECO:0000256" key="6">
    <source>
        <dbReference type="SAM" id="Phobius"/>
    </source>
</evidence>
<feature type="transmembrane region" description="Helical" evidence="6">
    <location>
        <begin position="430"/>
        <end position="452"/>
    </location>
</feature>
<feature type="transmembrane region" description="Helical" evidence="6">
    <location>
        <begin position="338"/>
        <end position="365"/>
    </location>
</feature>
<dbReference type="Pfam" id="PF12704">
    <property type="entry name" value="MacB_PCD"/>
    <property type="match status" value="2"/>
</dbReference>
<protein>
    <submittedName>
        <fullName evidence="9">ABC transporter permease</fullName>
    </submittedName>
</protein>
<name>A0ABU3BTD9_9BACT</name>
<gene>
    <name evidence="9" type="ORF">RM540_12410</name>
</gene>
<dbReference type="PANTHER" id="PTHR30572">
    <property type="entry name" value="MEMBRANE COMPONENT OF TRANSPORTER-RELATED"/>
    <property type="match status" value="1"/>
</dbReference>
<dbReference type="RefSeq" id="WP_311664547.1">
    <property type="nucleotide sequence ID" value="NZ_JAVRHT010000031.1"/>
</dbReference>
<dbReference type="InterPro" id="IPR003838">
    <property type="entry name" value="ABC3_permease_C"/>
</dbReference>
<evidence type="ECO:0000256" key="2">
    <source>
        <dbReference type="ARBA" id="ARBA00022475"/>
    </source>
</evidence>
<evidence type="ECO:0000259" key="7">
    <source>
        <dbReference type="Pfam" id="PF02687"/>
    </source>
</evidence>
<keyword evidence="2" id="KW-1003">Cell membrane</keyword>
<dbReference type="InterPro" id="IPR025857">
    <property type="entry name" value="MacB_PCD"/>
</dbReference>
<comment type="subcellular location">
    <subcellularLocation>
        <location evidence="1">Cell membrane</location>
        <topology evidence="1">Multi-pass membrane protein</topology>
    </subcellularLocation>
</comment>
<feature type="transmembrane region" description="Helical" evidence="6">
    <location>
        <begin position="20"/>
        <end position="43"/>
    </location>
</feature>
<feature type="transmembrane region" description="Helical" evidence="6">
    <location>
        <begin position="385"/>
        <end position="409"/>
    </location>
</feature>
<evidence type="ECO:0000313" key="9">
    <source>
        <dbReference type="EMBL" id="MDT0632554.1"/>
    </source>
</evidence>
<accession>A0ABU3BTD9</accession>
<reference evidence="9 10" key="1">
    <citation type="submission" date="2023-09" db="EMBL/GenBank/DDBJ databases">
        <authorList>
            <person name="Rey-Velasco X."/>
        </authorList>
    </citation>
    <scope>NUCLEOTIDE SEQUENCE [LARGE SCALE GENOMIC DNA]</scope>
    <source>
        <strain evidence="9 10">F394</strain>
    </source>
</reference>
<organism evidence="9 10">
    <name type="scientific">Rubrivirga litoralis</name>
    <dbReference type="NCBI Taxonomy" id="3075598"/>
    <lineage>
        <taxon>Bacteria</taxon>
        <taxon>Pseudomonadati</taxon>
        <taxon>Rhodothermota</taxon>
        <taxon>Rhodothermia</taxon>
        <taxon>Rhodothermales</taxon>
        <taxon>Rubricoccaceae</taxon>
        <taxon>Rubrivirga</taxon>
    </lineage>
</organism>
<evidence type="ECO:0000313" key="10">
    <source>
        <dbReference type="Proteomes" id="UP001267426"/>
    </source>
</evidence>
<keyword evidence="3 6" id="KW-0812">Transmembrane</keyword>
<evidence type="ECO:0000256" key="5">
    <source>
        <dbReference type="ARBA" id="ARBA00023136"/>
    </source>
</evidence>
<feature type="domain" description="MacB-like periplasmic core" evidence="8">
    <location>
        <begin position="469"/>
        <end position="633"/>
    </location>
</feature>
<dbReference type="EMBL" id="JAVRHT010000031">
    <property type="protein sequence ID" value="MDT0632554.1"/>
    <property type="molecule type" value="Genomic_DNA"/>
</dbReference>
<feature type="domain" description="ABC3 transporter permease C-terminal" evidence="7">
    <location>
        <begin position="297"/>
        <end position="413"/>
    </location>
</feature>
<feature type="transmembrane region" description="Helical" evidence="6">
    <location>
        <begin position="293"/>
        <end position="317"/>
    </location>
</feature>
<sequence length="791" mass="83655">MTLPTSYVLLGFRALRKDKVASLINLVGLSVAVACAVALFLLLHEINTADDFHAHGDRIFLVGHAVEGGAGPERWGTAPEPLGPALAADLPQVERAVRVATHPALVRADGSTYHETLSFADAGFFDVFSFPLAQGSGGALADPSGVVLSAEAATKYFGAEDPLGQTLTVTLPSTRDTSGAVETLTVVGVAAPFHARADFRFDLLAGYDLQRAAGLAAPNDWASLTEATFLLLRRSADAREVSAQLDRYATVQNATSPDRPATFFLDSVQHPDWLTAWQIEDRALQAPLLWESVMFGLIALLMLLVACFNTITISLGAAARRLKEIGVRKAMGASRRELVQQFLIESLVLCSLAVLGGLLVAWTITVPFLNGLLNRPNPLDISDVAAFWPVVAGLPLFLGFVAGLYPAVYVSAFQPTAILGGRARLAEKKALTRTLTVVQFTLALVTICLALFTATLDDKLLGGNWGYDQDNLLVVATSGPEQTDWLRREASALHPVRRVAGAANPVGSPGAPATVRVQGQEAQAAHFSVGPEYLATLGIEAAAGRAFGAGFADGDRSVVVNRTFVQEQGWAAPVGQQVELDGRPLSVVGVVEDFLLAPMAGTARPVVFSLAEAAQVRSLTLRVEAGAAADLDAALRARWKRRFPGVDYSSYAQADAFARESMRGVSRFITYLAAFALLISCMGLFGLAAQGAARRTREVGVRKALGASAAHIVLLVNRGFLGMLVVATLVATPLCYLGLSTALRLAPVDVALGSAPFVLSNALVFLLAAATLSVQTARLVHVRPAEVLRAT</sequence>
<dbReference type="Pfam" id="PF02687">
    <property type="entry name" value="FtsX"/>
    <property type="match status" value="1"/>
</dbReference>
<dbReference type="PANTHER" id="PTHR30572:SF18">
    <property type="entry name" value="ABC-TYPE MACROLIDE FAMILY EXPORT SYSTEM PERMEASE COMPONENT 2"/>
    <property type="match status" value="1"/>
</dbReference>
<feature type="transmembrane region" description="Helical" evidence="6">
    <location>
        <begin position="751"/>
        <end position="774"/>
    </location>
</feature>
<evidence type="ECO:0000256" key="1">
    <source>
        <dbReference type="ARBA" id="ARBA00004651"/>
    </source>
</evidence>
<keyword evidence="4 6" id="KW-1133">Transmembrane helix</keyword>
<proteinExistence type="predicted"/>
<keyword evidence="10" id="KW-1185">Reference proteome</keyword>
<evidence type="ECO:0000259" key="8">
    <source>
        <dbReference type="Pfam" id="PF12704"/>
    </source>
</evidence>
<evidence type="ECO:0000256" key="3">
    <source>
        <dbReference type="ARBA" id="ARBA00022692"/>
    </source>
</evidence>
<feature type="domain" description="MacB-like periplasmic core" evidence="8">
    <location>
        <begin position="22"/>
        <end position="247"/>
    </location>
</feature>
<comment type="caution">
    <text evidence="9">The sequence shown here is derived from an EMBL/GenBank/DDBJ whole genome shotgun (WGS) entry which is preliminary data.</text>
</comment>
<feature type="transmembrane region" description="Helical" evidence="6">
    <location>
        <begin position="668"/>
        <end position="689"/>
    </location>
</feature>
<keyword evidence="5 6" id="KW-0472">Membrane</keyword>
<dbReference type="Proteomes" id="UP001267426">
    <property type="component" value="Unassembled WGS sequence"/>
</dbReference>